<evidence type="ECO:0000256" key="10">
    <source>
        <dbReference type="ARBA" id="ARBA00049115"/>
    </source>
</evidence>
<evidence type="ECO:0000256" key="5">
    <source>
        <dbReference type="ARBA" id="ARBA00017058"/>
    </source>
</evidence>
<dbReference type="FunFam" id="1.20.200.10:FF:000008">
    <property type="entry name" value="Adenylosuccinate lyase"/>
    <property type="match status" value="1"/>
</dbReference>
<evidence type="ECO:0000259" key="13">
    <source>
        <dbReference type="SMART" id="SM00998"/>
    </source>
</evidence>
<dbReference type="EC" id="4.3.2.2" evidence="4 11"/>
<dbReference type="CDD" id="cd01360">
    <property type="entry name" value="Adenylsuccinate_lyase_1"/>
    <property type="match status" value="1"/>
</dbReference>
<proteinExistence type="inferred from homology"/>
<comment type="pathway">
    <text evidence="2 12">Purine metabolism; AMP biosynthesis via de novo pathway; AMP from IMP: step 2/2.</text>
</comment>
<dbReference type="PANTHER" id="PTHR43172">
    <property type="entry name" value="ADENYLOSUCCINATE LYASE"/>
    <property type="match status" value="1"/>
</dbReference>
<dbReference type="FunFam" id="1.10.275.10:FF:000006">
    <property type="entry name" value="Adenylosuccinate lyase"/>
    <property type="match status" value="1"/>
</dbReference>
<dbReference type="InterPro" id="IPR020557">
    <property type="entry name" value="Fumarate_lyase_CS"/>
</dbReference>
<evidence type="ECO:0000256" key="12">
    <source>
        <dbReference type="RuleBase" id="RU361172"/>
    </source>
</evidence>
<dbReference type="InterPro" id="IPR004769">
    <property type="entry name" value="Pur_lyase"/>
</dbReference>
<name>A0A660DVA5_9LACO</name>
<dbReference type="UniPathway" id="UPA00075">
    <property type="reaction ID" value="UER00336"/>
</dbReference>
<comment type="catalytic activity">
    <reaction evidence="10">
        <text>N(6)-(1,2-dicarboxyethyl)-AMP = fumarate + AMP</text>
        <dbReference type="Rhea" id="RHEA:16853"/>
        <dbReference type="ChEBI" id="CHEBI:29806"/>
        <dbReference type="ChEBI" id="CHEBI:57567"/>
        <dbReference type="ChEBI" id="CHEBI:456215"/>
        <dbReference type="EC" id="4.3.2.2"/>
    </reaction>
    <physiologicalReaction direction="left-to-right" evidence="10">
        <dbReference type="Rhea" id="RHEA:16854"/>
    </physiologicalReaction>
</comment>
<dbReference type="Proteomes" id="UP000289996">
    <property type="component" value="Unassembled WGS sequence"/>
</dbReference>
<protein>
    <recommendedName>
        <fullName evidence="5 11">Adenylosuccinate lyase</fullName>
        <shortName evidence="12">ASL</shortName>
        <ecNumber evidence="4 11">4.3.2.2</ecNumber>
    </recommendedName>
    <alternativeName>
        <fullName evidence="9 12">Adenylosuccinase</fullName>
    </alternativeName>
</protein>
<dbReference type="GO" id="GO:0044208">
    <property type="term" value="P:'de novo' AMP biosynthetic process"/>
    <property type="evidence" value="ECO:0007669"/>
    <property type="project" value="UniProtKB-UniPathway"/>
</dbReference>
<dbReference type="PANTHER" id="PTHR43172:SF1">
    <property type="entry name" value="ADENYLOSUCCINATE LYASE"/>
    <property type="match status" value="1"/>
</dbReference>
<evidence type="ECO:0000256" key="3">
    <source>
        <dbReference type="ARBA" id="ARBA00008273"/>
    </source>
</evidence>
<keyword evidence="6 12" id="KW-0658">Purine biosynthesis</keyword>
<dbReference type="InterPro" id="IPR019468">
    <property type="entry name" value="AdenyloSucc_lyase_C"/>
</dbReference>
<dbReference type="InterPro" id="IPR008948">
    <property type="entry name" value="L-Aspartase-like"/>
</dbReference>
<dbReference type="GO" id="GO:0004018">
    <property type="term" value="F:N6-(1,2-dicarboxyethyl)AMP AMP-lyase (fumarate-forming) activity"/>
    <property type="evidence" value="ECO:0007669"/>
    <property type="project" value="UniProtKB-UniRule"/>
</dbReference>
<dbReference type="GO" id="GO:0070626">
    <property type="term" value="F:(S)-2-(5-amino-1-(5-phospho-D-ribosyl)imidazole-4-carboxamido) succinate lyase (fumarate-forming) activity"/>
    <property type="evidence" value="ECO:0007669"/>
    <property type="project" value="TreeGrafter"/>
</dbReference>
<comment type="similarity">
    <text evidence="3 12">Belongs to the lyase 1 family. Adenylosuccinate lyase subfamily.</text>
</comment>
<sequence length="432" mass="48911">MIDRYTRPEMGKVWSLENQYQAWLAVEIAADEAWAELGKIPAADVAKIRKNAKFDVDRIAEIEAVTHHDVVAFTRDVSESLGDERKWVHYGLTSTDVVDTAQGYRLKQANAIIRQDLQALRETLAQQAKKYKYTVEMGRTHGVHAEPTTFGLKLARWYAEINRDIERFEHAAAGVEAGKISGAVGTFANIPPFVEKFVCDQLGLRAQDISTQVLPRDLHAEYIASLALIATGVEVIATEIRGLQKSETHEVEEFFNKGQKGSSAMPHKRNPIGSENVTGLARVIRGHMMTAYEDVPLWHERDISHSSAERLILPDTTILTDYILTRINKIVSNLTVFPERMKTNMDATYGLIYSQRVLLKLIDTGMSREAAYDLVQPLTAQSWDQQLQFKPLVESNAEIRQHLDQAAIDDAFDYHYHLRHIDDIFKRLGLDD</sequence>
<dbReference type="AlphaFoldDB" id="A0A660DVA5"/>
<dbReference type="InterPro" id="IPR024083">
    <property type="entry name" value="Fumarase/histidase_N"/>
</dbReference>
<evidence type="ECO:0000256" key="11">
    <source>
        <dbReference type="NCBIfam" id="TIGR00928"/>
    </source>
</evidence>
<reference evidence="14 15" key="1">
    <citation type="submission" date="2018-11" db="EMBL/GenBank/DDBJ databases">
        <authorList>
            <person name="Wuyts S."/>
        </authorList>
    </citation>
    <scope>NUCLEOTIDE SEQUENCE [LARGE SCALE GENOMIC DNA]</scope>
    <source>
        <strain evidence="14">Lactobacillus mudanjiangensis AMBF249</strain>
    </source>
</reference>
<evidence type="ECO:0000256" key="6">
    <source>
        <dbReference type="ARBA" id="ARBA00022755"/>
    </source>
</evidence>
<evidence type="ECO:0000256" key="1">
    <source>
        <dbReference type="ARBA" id="ARBA00004706"/>
    </source>
</evidence>
<accession>A0A660DVA5</accession>
<dbReference type="SMART" id="SM00998">
    <property type="entry name" value="ADSL_C"/>
    <property type="match status" value="1"/>
</dbReference>
<evidence type="ECO:0000313" key="14">
    <source>
        <dbReference type="EMBL" id="VDG27132.1"/>
    </source>
</evidence>
<dbReference type="OrthoDB" id="9768878at2"/>
<dbReference type="Pfam" id="PF00206">
    <property type="entry name" value="Lyase_1"/>
    <property type="match status" value="1"/>
</dbReference>
<dbReference type="EMBL" id="UYIG01000002">
    <property type="protein sequence ID" value="VDG27132.1"/>
    <property type="molecule type" value="Genomic_DNA"/>
</dbReference>
<dbReference type="GO" id="GO:0006189">
    <property type="term" value="P:'de novo' IMP biosynthetic process"/>
    <property type="evidence" value="ECO:0007669"/>
    <property type="project" value="UniProtKB-UniPathway"/>
</dbReference>
<dbReference type="InterPro" id="IPR000362">
    <property type="entry name" value="Fumarate_lyase_fam"/>
</dbReference>
<evidence type="ECO:0000256" key="2">
    <source>
        <dbReference type="ARBA" id="ARBA00004734"/>
    </source>
</evidence>
<dbReference type="NCBIfam" id="TIGR00928">
    <property type="entry name" value="purB"/>
    <property type="match status" value="1"/>
</dbReference>
<feature type="domain" description="Adenylosuccinate lyase C-terminal" evidence="13">
    <location>
        <begin position="349"/>
        <end position="429"/>
    </location>
</feature>
<evidence type="ECO:0000256" key="9">
    <source>
        <dbReference type="ARBA" id="ARBA00030717"/>
    </source>
</evidence>
<dbReference type="SUPFAM" id="SSF48557">
    <property type="entry name" value="L-aspartase-like"/>
    <property type="match status" value="1"/>
</dbReference>
<keyword evidence="7 12" id="KW-0456">Lyase</keyword>
<evidence type="ECO:0000256" key="7">
    <source>
        <dbReference type="ARBA" id="ARBA00023239"/>
    </source>
</evidence>
<organism evidence="14 15">
    <name type="scientific">Lactiplantibacillus mudanjiangensis</name>
    <dbReference type="NCBI Taxonomy" id="1296538"/>
    <lineage>
        <taxon>Bacteria</taxon>
        <taxon>Bacillati</taxon>
        <taxon>Bacillota</taxon>
        <taxon>Bacilli</taxon>
        <taxon>Lactobacillales</taxon>
        <taxon>Lactobacillaceae</taxon>
        <taxon>Lactiplantibacillus</taxon>
    </lineage>
</organism>
<dbReference type="Gene3D" id="1.20.200.10">
    <property type="entry name" value="Fumarase/aspartase (Central domain)"/>
    <property type="match status" value="1"/>
</dbReference>
<evidence type="ECO:0000256" key="4">
    <source>
        <dbReference type="ARBA" id="ARBA00012339"/>
    </source>
</evidence>
<dbReference type="RefSeq" id="WP_130846276.1">
    <property type="nucleotide sequence ID" value="NZ_BJDY01000007.1"/>
</dbReference>
<dbReference type="FunFam" id="1.10.40.30:FF:000007">
    <property type="entry name" value="Adenylosuccinate lyase"/>
    <property type="match status" value="1"/>
</dbReference>
<dbReference type="Pfam" id="PF10397">
    <property type="entry name" value="ADSL_C"/>
    <property type="match status" value="1"/>
</dbReference>
<dbReference type="UniPathway" id="UPA00074">
    <property type="reaction ID" value="UER00132"/>
</dbReference>
<keyword evidence="15" id="KW-1185">Reference proteome</keyword>
<comment type="catalytic activity">
    <reaction evidence="8">
        <text>(2S)-2-[5-amino-1-(5-phospho-beta-D-ribosyl)imidazole-4-carboxamido]succinate = 5-amino-1-(5-phospho-beta-D-ribosyl)imidazole-4-carboxamide + fumarate</text>
        <dbReference type="Rhea" id="RHEA:23920"/>
        <dbReference type="ChEBI" id="CHEBI:29806"/>
        <dbReference type="ChEBI" id="CHEBI:58443"/>
        <dbReference type="ChEBI" id="CHEBI:58475"/>
        <dbReference type="EC" id="4.3.2.2"/>
    </reaction>
    <physiologicalReaction direction="left-to-right" evidence="8">
        <dbReference type="Rhea" id="RHEA:23921"/>
    </physiologicalReaction>
</comment>
<dbReference type="Gene3D" id="1.10.275.10">
    <property type="entry name" value="Fumarase/aspartase (N-terminal domain)"/>
    <property type="match status" value="1"/>
</dbReference>
<evidence type="ECO:0000256" key="8">
    <source>
        <dbReference type="ARBA" id="ARBA00024477"/>
    </source>
</evidence>
<dbReference type="GO" id="GO:0005829">
    <property type="term" value="C:cytosol"/>
    <property type="evidence" value="ECO:0007669"/>
    <property type="project" value="TreeGrafter"/>
</dbReference>
<dbReference type="InterPro" id="IPR022761">
    <property type="entry name" value="Fumarate_lyase_N"/>
</dbReference>
<evidence type="ECO:0000313" key="15">
    <source>
        <dbReference type="Proteomes" id="UP000289996"/>
    </source>
</evidence>
<dbReference type="Gene3D" id="1.10.40.30">
    <property type="entry name" value="Fumarase/aspartase (C-terminal domain)"/>
    <property type="match status" value="1"/>
</dbReference>
<dbReference type="PRINTS" id="PR00145">
    <property type="entry name" value="ARGSUCLYASE"/>
</dbReference>
<gene>
    <name evidence="14" type="ORF">MUDAN_MDHGFNIF_02109</name>
</gene>
<comment type="pathway">
    <text evidence="1 12">Purine metabolism; IMP biosynthesis via de novo pathway; 5-amino-1-(5-phospho-D-ribosyl)imidazole-4-carboxamide from 5-amino-1-(5-phospho-D-ribosyl)imidazole-4-carboxylate: step 2/2.</text>
</comment>
<dbReference type="PROSITE" id="PS00163">
    <property type="entry name" value="FUMARATE_LYASES"/>
    <property type="match status" value="1"/>
</dbReference>
<dbReference type="PRINTS" id="PR00149">
    <property type="entry name" value="FUMRATELYASE"/>
</dbReference>